<reference evidence="2 3" key="1">
    <citation type="journal article" date="2016" name="Antonie Van Leeuwenhoek">
        <title>Denitratimonas tolerans gen. nov., sp. nov., a denitrifying bacterium isolated from a bioreactor for tannery wastewater treatment.</title>
        <authorList>
            <person name="Han S.I."/>
            <person name="Kim J.O."/>
            <person name="Lee Y.R."/>
            <person name="Ekpeghere K.I."/>
            <person name="Koh S.C."/>
            <person name="Whang K.S."/>
        </authorList>
    </citation>
    <scope>NUCLEOTIDE SEQUENCE [LARGE SCALE GENOMIC DNA]</scope>
    <source>
        <strain evidence="2 3">KACC 17565</strain>
    </source>
</reference>
<feature type="chain" id="PRO_5043443569" evidence="1">
    <location>
        <begin position="26"/>
        <end position="174"/>
    </location>
</feature>
<organism evidence="2 3">
    <name type="scientific">Denitratimonas tolerans</name>
    <dbReference type="NCBI Taxonomy" id="1338420"/>
    <lineage>
        <taxon>Bacteria</taxon>
        <taxon>Pseudomonadati</taxon>
        <taxon>Pseudomonadota</taxon>
        <taxon>Gammaproteobacteria</taxon>
        <taxon>Lysobacterales</taxon>
        <taxon>Lysobacteraceae</taxon>
        <taxon>Denitratimonas</taxon>
    </lineage>
</organism>
<dbReference type="Pfam" id="PF04214">
    <property type="entry name" value="DUF411"/>
    <property type="match status" value="1"/>
</dbReference>
<protein>
    <submittedName>
        <fullName evidence="2">DUF411 domain-containing protein</fullName>
    </submittedName>
</protein>
<sequence length="174" mass="18374">MKTCRLNRLAWAAFAVAGLGACTQAATPAQSTIAPAAQVVSETADATPAALPRMTVHKTPTCGCCGSWVDHVQKAGFTVDVHDMDDLGPVKERLGVPYAKGSCHTAEVGGYVIEGHVPAEDIKRLLEQKPDARGLVLPGMPLGSPGMEVPEGRQQPYTVELVHHDGTTEPFAQH</sequence>
<accession>A0AAW9R2M8</accession>
<keyword evidence="3" id="KW-1185">Reference proteome</keyword>
<evidence type="ECO:0000256" key="1">
    <source>
        <dbReference type="SAM" id="SignalP"/>
    </source>
</evidence>
<dbReference type="Proteomes" id="UP001364472">
    <property type="component" value="Unassembled WGS sequence"/>
</dbReference>
<gene>
    <name evidence="2" type="ORF">WB794_10155</name>
</gene>
<evidence type="ECO:0000313" key="3">
    <source>
        <dbReference type="Proteomes" id="UP001364472"/>
    </source>
</evidence>
<keyword evidence="1" id="KW-0732">Signal</keyword>
<dbReference type="PROSITE" id="PS51257">
    <property type="entry name" value="PROKAR_LIPOPROTEIN"/>
    <property type="match status" value="1"/>
</dbReference>
<proteinExistence type="predicted"/>
<comment type="caution">
    <text evidence="2">The sequence shown here is derived from an EMBL/GenBank/DDBJ whole genome shotgun (WGS) entry which is preliminary data.</text>
</comment>
<feature type="signal peptide" evidence="1">
    <location>
        <begin position="1"/>
        <end position="25"/>
    </location>
</feature>
<dbReference type="AlphaFoldDB" id="A0AAW9R2M8"/>
<name>A0AAW9R2M8_9GAMM</name>
<evidence type="ECO:0000313" key="2">
    <source>
        <dbReference type="EMBL" id="MEJ1250032.1"/>
    </source>
</evidence>
<dbReference type="InterPro" id="IPR007332">
    <property type="entry name" value="DUF411"/>
</dbReference>
<dbReference type="EMBL" id="JBBDHC010000014">
    <property type="protein sequence ID" value="MEJ1250032.1"/>
    <property type="molecule type" value="Genomic_DNA"/>
</dbReference>